<evidence type="ECO:0000256" key="1">
    <source>
        <dbReference type="PROSITE-ProRule" id="PRU00169"/>
    </source>
</evidence>
<dbReference type="PANTHER" id="PTHR33121">
    <property type="entry name" value="CYCLIC DI-GMP PHOSPHODIESTERASE PDEF"/>
    <property type="match status" value="1"/>
</dbReference>
<dbReference type="InterPro" id="IPR011006">
    <property type="entry name" value="CheY-like_superfamily"/>
</dbReference>
<evidence type="ECO:0000313" key="4">
    <source>
        <dbReference type="EMBL" id="MDQ9169658.1"/>
    </source>
</evidence>
<dbReference type="InterPro" id="IPR035919">
    <property type="entry name" value="EAL_sf"/>
</dbReference>
<dbReference type="Proteomes" id="UP001225596">
    <property type="component" value="Unassembled WGS sequence"/>
</dbReference>
<dbReference type="SUPFAM" id="SSF52172">
    <property type="entry name" value="CheY-like"/>
    <property type="match status" value="1"/>
</dbReference>
<dbReference type="Gene3D" id="3.40.50.2300">
    <property type="match status" value="1"/>
</dbReference>
<dbReference type="Gene3D" id="3.20.20.450">
    <property type="entry name" value="EAL domain"/>
    <property type="match status" value="1"/>
</dbReference>
<keyword evidence="1" id="KW-0597">Phosphoprotein</keyword>
<dbReference type="Pfam" id="PF00563">
    <property type="entry name" value="EAL"/>
    <property type="match status" value="1"/>
</dbReference>
<evidence type="ECO:0000313" key="5">
    <source>
        <dbReference type="Proteomes" id="UP001225596"/>
    </source>
</evidence>
<dbReference type="RefSeq" id="WP_338435593.1">
    <property type="nucleotide sequence ID" value="NZ_JAUYVH010000002.1"/>
</dbReference>
<feature type="domain" description="EAL" evidence="3">
    <location>
        <begin position="156"/>
        <end position="409"/>
    </location>
</feature>
<dbReference type="InterPro" id="IPR001789">
    <property type="entry name" value="Sig_transdc_resp-reg_receiver"/>
</dbReference>
<dbReference type="EMBL" id="JAUYVH010000002">
    <property type="protein sequence ID" value="MDQ9169658.1"/>
    <property type="molecule type" value="Genomic_DNA"/>
</dbReference>
<comment type="caution">
    <text evidence="4">The sequence shown here is derived from an EMBL/GenBank/DDBJ whole genome shotgun (WGS) entry which is preliminary data.</text>
</comment>
<gene>
    <name evidence="4" type="ORF">Q8A64_04455</name>
</gene>
<dbReference type="EC" id="3.1.4.52" evidence="4"/>
<name>A0ABU1BMW9_9BURK</name>
<dbReference type="InterPro" id="IPR001633">
    <property type="entry name" value="EAL_dom"/>
</dbReference>
<dbReference type="GO" id="GO:0071111">
    <property type="term" value="F:cyclic-guanylate-specific phosphodiesterase activity"/>
    <property type="evidence" value="ECO:0007669"/>
    <property type="project" value="UniProtKB-EC"/>
</dbReference>
<proteinExistence type="predicted"/>
<accession>A0ABU1BMW9</accession>
<organism evidence="4 5">
    <name type="scientific">Keguizhuia sedimenti</name>
    <dbReference type="NCBI Taxonomy" id="3064264"/>
    <lineage>
        <taxon>Bacteria</taxon>
        <taxon>Pseudomonadati</taxon>
        <taxon>Pseudomonadota</taxon>
        <taxon>Betaproteobacteria</taxon>
        <taxon>Burkholderiales</taxon>
        <taxon>Oxalobacteraceae</taxon>
        <taxon>Keguizhuia</taxon>
    </lineage>
</organism>
<dbReference type="CDD" id="cd01948">
    <property type="entry name" value="EAL"/>
    <property type="match status" value="1"/>
</dbReference>
<dbReference type="SUPFAM" id="SSF141868">
    <property type="entry name" value="EAL domain-like"/>
    <property type="match status" value="1"/>
</dbReference>
<feature type="domain" description="Response regulatory" evidence="2">
    <location>
        <begin position="16"/>
        <end position="140"/>
    </location>
</feature>
<keyword evidence="4" id="KW-0378">Hydrolase</keyword>
<dbReference type="Pfam" id="PF00072">
    <property type="entry name" value="Response_reg"/>
    <property type="match status" value="1"/>
</dbReference>
<dbReference type="InterPro" id="IPR050706">
    <property type="entry name" value="Cyclic-di-GMP_PDE-like"/>
</dbReference>
<reference evidence="4 5" key="1">
    <citation type="submission" date="2023-08" db="EMBL/GenBank/DDBJ databases">
        <title>Oxalobacteraceae gen .nov., isolated from river sludge outside the plant.</title>
        <authorList>
            <person name="Zhao S.Y."/>
        </authorList>
    </citation>
    <scope>NUCLEOTIDE SEQUENCE [LARGE SCALE GENOMIC DNA]</scope>
    <source>
        <strain evidence="4 5">R-40</strain>
    </source>
</reference>
<protein>
    <submittedName>
        <fullName evidence="4">EAL domain-containing response regulator</fullName>
        <ecNumber evidence="4">3.1.4.52</ecNumber>
    </submittedName>
</protein>
<sequence>MSEIIDRTGEELGNHRVLILEDNEFDREVLATALANMGVGHIATAENGDEALDIIANDKQGYDVVLCDLKTNDTSSMDGVEFIRSVRQHRIGSLVLMSGLQEDLFASVELLAAAYVAPLAGRIRKPFDPDDLRPILLRCPRYAETLPPGSIKPFTRVWTKADLRMALKRAEFVPFFQPKVCLQTGRAVGAEMLARWMHPDLGILAPSQFIPLMERECMADELTEQLFRQSAILVRQWTEQGLNIHVAFNASPMTLQNVAIPNRWHAIANEQNLDTGMLTVEVTETAVAHNFHGLLETVTRLRMHGFGVSLDDFGTSYSSLQQLSELPITEVKIDRSFVMRAPTSSRAILIFDTIIDLARKLHLTTVAEGVETREAADFTHASGCGIGQGYFFGRPMPAMDFAAWAAERNRQWTSNKQLISQPN</sequence>
<dbReference type="SMART" id="SM00448">
    <property type="entry name" value="REC"/>
    <property type="match status" value="1"/>
</dbReference>
<dbReference type="PROSITE" id="PS50883">
    <property type="entry name" value="EAL"/>
    <property type="match status" value="1"/>
</dbReference>
<feature type="modified residue" description="4-aspartylphosphate" evidence="1">
    <location>
        <position position="68"/>
    </location>
</feature>
<dbReference type="PROSITE" id="PS50110">
    <property type="entry name" value="RESPONSE_REGULATORY"/>
    <property type="match status" value="1"/>
</dbReference>
<dbReference type="PANTHER" id="PTHR33121:SF70">
    <property type="entry name" value="SIGNALING PROTEIN YKOW"/>
    <property type="match status" value="1"/>
</dbReference>
<evidence type="ECO:0000259" key="3">
    <source>
        <dbReference type="PROSITE" id="PS50883"/>
    </source>
</evidence>
<dbReference type="SMART" id="SM00052">
    <property type="entry name" value="EAL"/>
    <property type="match status" value="1"/>
</dbReference>
<evidence type="ECO:0000259" key="2">
    <source>
        <dbReference type="PROSITE" id="PS50110"/>
    </source>
</evidence>
<keyword evidence="5" id="KW-1185">Reference proteome</keyword>